<dbReference type="FunFam" id="3.30.200.20:FF:000042">
    <property type="entry name" value="Aurora kinase A"/>
    <property type="match status" value="1"/>
</dbReference>
<feature type="domain" description="Protein kinase" evidence="14">
    <location>
        <begin position="56"/>
        <end position="306"/>
    </location>
</feature>
<dbReference type="SMART" id="SM00220">
    <property type="entry name" value="S_TKc"/>
    <property type="match status" value="1"/>
</dbReference>
<keyword evidence="3 9" id="KW-0547">Nucleotide-binding</keyword>
<dbReference type="PIRSF" id="PIRSF000654">
    <property type="entry name" value="Integrin-linked_kinase"/>
    <property type="match status" value="1"/>
</dbReference>
<proteinExistence type="inferred from homology"/>
<dbReference type="PROSITE" id="PS00108">
    <property type="entry name" value="PROTEIN_KINASE_ST"/>
    <property type="match status" value="1"/>
</dbReference>
<dbReference type="InterPro" id="IPR011009">
    <property type="entry name" value="Kinase-like_dom_sf"/>
</dbReference>
<feature type="binding site" evidence="9 11">
    <location>
        <position position="85"/>
    </location>
    <ligand>
        <name>ATP</name>
        <dbReference type="ChEBI" id="CHEBI:30616"/>
    </ligand>
</feature>
<evidence type="ECO:0000256" key="3">
    <source>
        <dbReference type="ARBA" id="ARBA00022741"/>
    </source>
</evidence>
<feature type="binding site" evidence="9">
    <location>
        <begin position="134"/>
        <end position="136"/>
    </location>
    <ligand>
        <name>ATP</name>
        <dbReference type="ChEBI" id="CHEBI:30616"/>
    </ligand>
</feature>
<protein>
    <recommendedName>
        <fullName evidence="13">Aurora kinase</fullName>
        <ecNumber evidence="13">2.7.11.1</ecNumber>
    </recommendedName>
</protein>
<dbReference type="PROSITE" id="PS50011">
    <property type="entry name" value="PROTEIN_KINASE_DOM"/>
    <property type="match status" value="1"/>
</dbReference>
<keyword evidence="2 13" id="KW-0808">Transferase</keyword>
<accession>A0AAW2ZC88</accession>
<keyword evidence="4 13" id="KW-0418">Kinase</keyword>
<dbReference type="InterPro" id="IPR008271">
    <property type="entry name" value="Ser/Thr_kinase_AS"/>
</dbReference>
<dbReference type="Proteomes" id="UP001431209">
    <property type="component" value="Unassembled WGS sequence"/>
</dbReference>
<keyword evidence="16" id="KW-1185">Reference proteome</keyword>
<dbReference type="AlphaFoldDB" id="A0AAW2ZC88"/>
<feature type="active site" description="Proton acceptor" evidence="8">
    <location>
        <position position="179"/>
    </location>
</feature>
<evidence type="ECO:0000313" key="15">
    <source>
        <dbReference type="EMBL" id="KAL0486232.1"/>
    </source>
</evidence>
<name>A0AAW2ZC88_9EUKA</name>
<dbReference type="PROSITE" id="PS00107">
    <property type="entry name" value="PROTEIN_KINASE_ATP"/>
    <property type="match status" value="1"/>
</dbReference>
<feature type="cross-link" description="Glycyl lysine isopeptide (Lys-Gly) (interchain with G-Cter in SUMO2)" evidence="10">
    <location>
        <position position="181"/>
    </location>
</feature>
<dbReference type="GO" id="GO:0004674">
    <property type="term" value="F:protein serine/threonine kinase activity"/>
    <property type="evidence" value="ECO:0007669"/>
    <property type="project" value="UniProtKB-KW"/>
</dbReference>
<evidence type="ECO:0000256" key="5">
    <source>
        <dbReference type="ARBA" id="ARBA00022840"/>
    </source>
</evidence>
<dbReference type="Gene3D" id="3.30.200.20">
    <property type="entry name" value="Phosphorylase Kinase, domain 1"/>
    <property type="match status" value="1"/>
</dbReference>
<evidence type="ECO:0000259" key="14">
    <source>
        <dbReference type="PROSITE" id="PS50011"/>
    </source>
</evidence>
<evidence type="ECO:0000256" key="1">
    <source>
        <dbReference type="ARBA" id="ARBA00022527"/>
    </source>
</evidence>
<dbReference type="CDD" id="cd14007">
    <property type="entry name" value="STKc_Aurora"/>
    <property type="match status" value="1"/>
</dbReference>
<gene>
    <name evidence="15" type="ORF">AKO1_001925</name>
</gene>
<keyword evidence="5 9" id="KW-0067">ATP-binding</keyword>
<comment type="caution">
    <text evidence="15">The sequence shown here is derived from an EMBL/GenBank/DDBJ whole genome shotgun (WGS) entry which is preliminary data.</text>
</comment>
<dbReference type="SUPFAM" id="SSF56112">
    <property type="entry name" value="Protein kinase-like (PK-like)"/>
    <property type="match status" value="1"/>
</dbReference>
<feature type="binding site" evidence="9">
    <location>
        <position position="66"/>
    </location>
    <ligand>
        <name>ATP</name>
        <dbReference type="ChEBI" id="CHEBI:30616"/>
    </ligand>
</feature>
<comment type="catalytic activity">
    <reaction evidence="7 13">
        <text>L-seryl-[protein] + ATP = O-phospho-L-seryl-[protein] + ADP + H(+)</text>
        <dbReference type="Rhea" id="RHEA:17989"/>
        <dbReference type="Rhea" id="RHEA-COMP:9863"/>
        <dbReference type="Rhea" id="RHEA-COMP:11604"/>
        <dbReference type="ChEBI" id="CHEBI:15378"/>
        <dbReference type="ChEBI" id="CHEBI:29999"/>
        <dbReference type="ChEBI" id="CHEBI:30616"/>
        <dbReference type="ChEBI" id="CHEBI:83421"/>
        <dbReference type="ChEBI" id="CHEBI:456216"/>
        <dbReference type="EC" id="2.7.11.1"/>
    </reaction>
</comment>
<evidence type="ECO:0000256" key="8">
    <source>
        <dbReference type="PIRSR" id="PIRSR630616-1"/>
    </source>
</evidence>
<keyword evidence="1 12" id="KW-0723">Serine/threonine-protein kinase</keyword>
<evidence type="ECO:0000256" key="11">
    <source>
        <dbReference type="PROSITE-ProRule" id="PRU10141"/>
    </source>
</evidence>
<evidence type="ECO:0000256" key="10">
    <source>
        <dbReference type="PIRSR" id="PIRSR630616-3"/>
    </source>
</evidence>
<comment type="catalytic activity">
    <reaction evidence="6 13">
        <text>L-threonyl-[protein] + ATP = O-phospho-L-threonyl-[protein] + ADP + H(+)</text>
        <dbReference type="Rhea" id="RHEA:46608"/>
        <dbReference type="Rhea" id="RHEA-COMP:11060"/>
        <dbReference type="Rhea" id="RHEA-COMP:11605"/>
        <dbReference type="ChEBI" id="CHEBI:15378"/>
        <dbReference type="ChEBI" id="CHEBI:30013"/>
        <dbReference type="ChEBI" id="CHEBI:30616"/>
        <dbReference type="ChEBI" id="CHEBI:61977"/>
        <dbReference type="ChEBI" id="CHEBI:456216"/>
        <dbReference type="EC" id="2.7.11.1"/>
    </reaction>
</comment>
<feature type="binding site" evidence="9">
    <location>
        <position position="197"/>
    </location>
    <ligand>
        <name>ATP</name>
        <dbReference type="ChEBI" id="CHEBI:30616"/>
    </ligand>
</feature>
<evidence type="ECO:0000256" key="6">
    <source>
        <dbReference type="ARBA" id="ARBA00047899"/>
    </source>
</evidence>
<evidence type="ECO:0000256" key="9">
    <source>
        <dbReference type="PIRSR" id="PIRSR630616-2"/>
    </source>
</evidence>
<dbReference type="EC" id="2.7.11.1" evidence="13"/>
<dbReference type="InterPro" id="IPR000719">
    <property type="entry name" value="Prot_kinase_dom"/>
</dbReference>
<evidence type="ECO:0000256" key="7">
    <source>
        <dbReference type="ARBA" id="ARBA00048679"/>
    </source>
</evidence>
<feature type="binding site" evidence="9">
    <location>
        <begin position="183"/>
        <end position="184"/>
    </location>
    <ligand>
        <name>ATP</name>
        <dbReference type="ChEBI" id="CHEBI:30616"/>
    </ligand>
</feature>
<evidence type="ECO:0000256" key="4">
    <source>
        <dbReference type="ARBA" id="ARBA00022777"/>
    </source>
</evidence>
<evidence type="ECO:0000256" key="2">
    <source>
        <dbReference type="ARBA" id="ARBA00022679"/>
    </source>
</evidence>
<sequence length="311" mass="36337">MNKENIYTPSNVYQPIRVSGTTKQFAANINPVTKQEVVKQQPVKIQEKKRWKLDDFEIGRPLGRGKFGSVYMAREKETKYIVALKVLEKNELKKNNVEHQLRREIEIQSHLRHKHILRMYAYFYDAEKVYIILEYAANGELYKKLQEEKTFDEIQAAKYIESLAKALKYCHEKDVIHRDIKPENLLLDKNNEVKIADFGWSVHAPNTRRLTLCGTMDYLPPEMIEGKEHDKGVDIWCLGVLCYEFLVGHPPFMAERSDETFRRIVNVELTFPNHVSRDARNLITRLLVKDSSKRLDLNGILNHPWIVGSGL</sequence>
<dbReference type="InterPro" id="IPR030616">
    <property type="entry name" value="Aur-like"/>
</dbReference>
<reference evidence="15 16" key="1">
    <citation type="submission" date="2024-03" db="EMBL/GenBank/DDBJ databases">
        <title>The Acrasis kona genome and developmental transcriptomes reveal deep origins of eukaryotic multicellular pathways.</title>
        <authorList>
            <person name="Sheikh S."/>
            <person name="Fu C.-J."/>
            <person name="Brown M.W."/>
            <person name="Baldauf S.L."/>
        </authorList>
    </citation>
    <scope>NUCLEOTIDE SEQUENCE [LARGE SCALE GENOMIC DNA]</scope>
    <source>
        <strain evidence="15 16">ATCC MYA-3509</strain>
    </source>
</reference>
<evidence type="ECO:0000313" key="16">
    <source>
        <dbReference type="Proteomes" id="UP001431209"/>
    </source>
</evidence>
<dbReference type="PANTHER" id="PTHR24350">
    <property type="entry name" value="SERINE/THREONINE-PROTEIN KINASE IAL-RELATED"/>
    <property type="match status" value="1"/>
</dbReference>
<dbReference type="Gene3D" id="1.10.510.10">
    <property type="entry name" value="Transferase(Phosphotransferase) domain 1"/>
    <property type="match status" value="1"/>
</dbReference>
<dbReference type="EMBL" id="JAOPGA020001209">
    <property type="protein sequence ID" value="KAL0486232.1"/>
    <property type="molecule type" value="Genomic_DNA"/>
</dbReference>
<dbReference type="InterPro" id="IPR017441">
    <property type="entry name" value="Protein_kinase_ATP_BS"/>
</dbReference>
<evidence type="ECO:0000256" key="12">
    <source>
        <dbReference type="RuleBase" id="RU000304"/>
    </source>
</evidence>
<evidence type="ECO:0000256" key="13">
    <source>
        <dbReference type="RuleBase" id="RU367134"/>
    </source>
</evidence>
<organism evidence="15 16">
    <name type="scientific">Acrasis kona</name>
    <dbReference type="NCBI Taxonomy" id="1008807"/>
    <lineage>
        <taxon>Eukaryota</taxon>
        <taxon>Discoba</taxon>
        <taxon>Heterolobosea</taxon>
        <taxon>Tetramitia</taxon>
        <taxon>Eutetramitia</taxon>
        <taxon>Acrasidae</taxon>
        <taxon>Acrasis</taxon>
    </lineage>
</organism>
<dbReference type="Pfam" id="PF00069">
    <property type="entry name" value="Pkinase"/>
    <property type="match status" value="1"/>
</dbReference>
<comment type="similarity">
    <text evidence="13">Belongs to the protein kinase superfamily. Ser/Thr protein kinase family. Aurora subfamily.</text>
</comment>
<dbReference type="FunFam" id="1.10.510.10:FF:000235">
    <property type="entry name" value="Serine/threonine-protein kinase ark1"/>
    <property type="match status" value="1"/>
</dbReference>
<dbReference type="GO" id="GO:0005524">
    <property type="term" value="F:ATP binding"/>
    <property type="evidence" value="ECO:0007669"/>
    <property type="project" value="UniProtKB-UniRule"/>
</dbReference>